<dbReference type="RefSeq" id="XP_056501749.1">
    <property type="nucleotide sequence ID" value="XM_056642337.1"/>
</dbReference>
<dbReference type="AlphaFoldDB" id="A0A9W9TRC7"/>
<comment type="caution">
    <text evidence="2">The sequence shown here is derived from an EMBL/GenBank/DDBJ whole genome shotgun (WGS) entry which is preliminary data.</text>
</comment>
<feature type="transmembrane region" description="Helical" evidence="1">
    <location>
        <begin position="32"/>
        <end position="49"/>
    </location>
</feature>
<gene>
    <name evidence="2" type="ORF">N7469_003417</name>
</gene>
<evidence type="ECO:0000313" key="2">
    <source>
        <dbReference type="EMBL" id="KAJ5234249.1"/>
    </source>
</evidence>
<feature type="transmembrane region" description="Helical" evidence="1">
    <location>
        <begin position="284"/>
        <end position="301"/>
    </location>
</feature>
<keyword evidence="1" id="KW-0812">Transmembrane</keyword>
<dbReference type="Proteomes" id="UP001147733">
    <property type="component" value="Unassembled WGS sequence"/>
</dbReference>
<feature type="transmembrane region" description="Helical" evidence="1">
    <location>
        <begin position="313"/>
        <end position="331"/>
    </location>
</feature>
<name>A0A9W9TRC7_PENCI</name>
<reference evidence="2" key="1">
    <citation type="submission" date="2022-11" db="EMBL/GenBank/DDBJ databases">
        <authorList>
            <person name="Petersen C."/>
        </authorList>
    </citation>
    <scope>NUCLEOTIDE SEQUENCE</scope>
    <source>
        <strain evidence="2">IBT 23319</strain>
    </source>
</reference>
<accession>A0A9W9TRC7</accession>
<keyword evidence="3" id="KW-1185">Reference proteome</keyword>
<keyword evidence="1" id="KW-1133">Transmembrane helix</keyword>
<keyword evidence="1" id="KW-0472">Membrane</keyword>
<feature type="transmembrane region" description="Helical" evidence="1">
    <location>
        <begin position="172"/>
        <end position="191"/>
    </location>
</feature>
<dbReference type="OrthoDB" id="4441075at2759"/>
<proteinExistence type="predicted"/>
<evidence type="ECO:0000256" key="1">
    <source>
        <dbReference type="SAM" id="Phobius"/>
    </source>
</evidence>
<feature type="transmembrane region" description="Helical" evidence="1">
    <location>
        <begin position="246"/>
        <end position="272"/>
    </location>
</feature>
<dbReference type="GeneID" id="81381504"/>
<sequence>MPDTEKRKVVYNLPDIIILWTLRLLNLSYINAARWLIYFFLVLTPTLWSPRKYLINSSMLISYESPIFLDEATVDSWLASDRAGQCKTWKESKDAISTATDDVSGWYGPGAYLAWLVTAYIAAGSSIWHSKSSARSGDSNRLDGETLLTLGYPIIAALDILVRLVRCKIDPGINAAVFVVISSLTIIGPMSRLSWQYDGEDPSTIHRDAILPTNVREWTICSVRFACHTILYAILGEPYVKSKLVIALYVMLFFLLLYSEITATLLSEVYPYRKTVYRPRAERVLAFGVVQIVFLSVLLGLKISPLPETGARFWDLDQAAGFLITVCSLLYSRVEGFRKAALFVWKRISVHLPNAAE</sequence>
<organism evidence="2 3">
    <name type="scientific">Penicillium citrinum</name>
    <dbReference type="NCBI Taxonomy" id="5077"/>
    <lineage>
        <taxon>Eukaryota</taxon>
        <taxon>Fungi</taxon>
        <taxon>Dikarya</taxon>
        <taxon>Ascomycota</taxon>
        <taxon>Pezizomycotina</taxon>
        <taxon>Eurotiomycetes</taxon>
        <taxon>Eurotiomycetidae</taxon>
        <taxon>Eurotiales</taxon>
        <taxon>Aspergillaceae</taxon>
        <taxon>Penicillium</taxon>
    </lineage>
</organism>
<protein>
    <submittedName>
        <fullName evidence="2">Uncharacterized protein</fullName>
    </submittedName>
</protein>
<feature type="transmembrane region" description="Helical" evidence="1">
    <location>
        <begin position="110"/>
        <end position="128"/>
    </location>
</feature>
<reference evidence="2" key="2">
    <citation type="journal article" date="2023" name="IMA Fungus">
        <title>Comparative genomic study of the Penicillium genus elucidates a diverse pangenome and 15 lateral gene transfer events.</title>
        <authorList>
            <person name="Petersen C."/>
            <person name="Sorensen T."/>
            <person name="Nielsen M.R."/>
            <person name="Sondergaard T.E."/>
            <person name="Sorensen J.L."/>
            <person name="Fitzpatrick D.A."/>
            <person name="Frisvad J.C."/>
            <person name="Nielsen K.L."/>
        </authorList>
    </citation>
    <scope>NUCLEOTIDE SEQUENCE</scope>
    <source>
        <strain evidence="2">IBT 23319</strain>
    </source>
</reference>
<dbReference type="EMBL" id="JAPQKT010000003">
    <property type="protein sequence ID" value="KAJ5234249.1"/>
    <property type="molecule type" value="Genomic_DNA"/>
</dbReference>
<evidence type="ECO:0000313" key="3">
    <source>
        <dbReference type="Proteomes" id="UP001147733"/>
    </source>
</evidence>